<dbReference type="SUPFAM" id="SSF52058">
    <property type="entry name" value="L domain-like"/>
    <property type="match status" value="1"/>
</dbReference>
<dbReference type="Gene3D" id="3.80.10.10">
    <property type="entry name" value="Ribonuclease Inhibitor"/>
    <property type="match status" value="3"/>
</dbReference>
<dbReference type="PANTHER" id="PTHR33463">
    <property type="entry name" value="NB-ARC DOMAIN-CONTAINING PROTEIN-RELATED"/>
    <property type="match status" value="1"/>
</dbReference>
<feature type="domain" description="Disease resistance protein At4g27190-like leucine-rich repeats" evidence="2">
    <location>
        <begin position="324"/>
        <end position="387"/>
    </location>
</feature>
<evidence type="ECO:0000313" key="3">
    <source>
        <dbReference type="EMBL" id="CAA3003440.1"/>
    </source>
</evidence>
<organism evidence="3 4">
    <name type="scientific">Olea europaea subsp. europaea</name>
    <dbReference type="NCBI Taxonomy" id="158383"/>
    <lineage>
        <taxon>Eukaryota</taxon>
        <taxon>Viridiplantae</taxon>
        <taxon>Streptophyta</taxon>
        <taxon>Embryophyta</taxon>
        <taxon>Tracheophyta</taxon>
        <taxon>Spermatophyta</taxon>
        <taxon>Magnoliopsida</taxon>
        <taxon>eudicotyledons</taxon>
        <taxon>Gunneridae</taxon>
        <taxon>Pentapetalae</taxon>
        <taxon>asterids</taxon>
        <taxon>lamiids</taxon>
        <taxon>Lamiales</taxon>
        <taxon>Oleaceae</taxon>
        <taxon>Oleeae</taxon>
        <taxon>Olea</taxon>
    </lineage>
</organism>
<dbReference type="Pfam" id="PF23247">
    <property type="entry name" value="LRR_RPS2"/>
    <property type="match status" value="2"/>
</dbReference>
<dbReference type="Proteomes" id="UP000594638">
    <property type="component" value="Unassembled WGS sequence"/>
</dbReference>
<comment type="caution">
    <text evidence="3">The sequence shown here is derived from an EMBL/GenBank/DDBJ whole genome shotgun (WGS) entry which is preliminary data.</text>
</comment>
<dbReference type="OrthoDB" id="1579323at2759"/>
<proteinExistence type="predicted"/>
<evidence type="ECO:0000256" key="1">
    <source>
        <dbReference type="ARBA" id="ARBA00022821"/>
    </source>
</evidence>
<feature type="domain" description="Disease resistance protein At4g27190-like leucine-rich repeats" evidence="2">
    <location>
        <begin position="476"/>
        <end position="598"/>
    </location>
</feature>
<accession>A0A8S0TEB0</accession>
<sequence>MVKHDIRTEWPEHDNHDSYGAISLTFQGRVLLPSRLQYGNLEFLRVRPYWTGIGRKIDIPGGFFDYMQELKVIDFSNVQIRSPNRLPPGLRTLCLNYCTLEIEISYFGSLNKLEILTFYQSSLSIDFLHNEMVELGNLRLLDLRFTEGPRPPPPGFLFGMKKLEELYLGRYFGIRYEVKEHVIKELSSLKDINTLQINTDDTRFLTQLLQGCSEELEKLERFQICKNKGYLFYHFRRELQLHEIDPNVLLEPEIKSLMRRCDKLSLEVKGWNNPVIELVEDGFSNLKSLRLFFLDSEYLTDAVGSIPSGNFRNLELLYLFGMDYLKEMHNGNLPRMEHMTRGVLEPAALFCNLKQILVTNCAKIKRMFPESVAKCMVNLQTLFISSCPSLEEVVSMDMQENEITEPPLFPKLKRVELRDLSSFVSFRSEPNAVGLRQPLLNQVELPDLETLDIFKLDMKELLSVGETPFRSPNRLSMRVEFCDNLVNIAQSNLIKLLRNLETLEVRTCRALNVIFDFEGLNVNKDAEEEISILGQLKSFDLVGGDCLVHIMRMVPKGINVFQNLKWLKVASCNRLRYLFPASMINLFVSLETLYIGYCSEIEEIFGREEEERTSSEIVFPELRRIELIDLPRFKIFCSHNYELVFPSLDLFRIQACPVMTKFCSGQLNVPKLKGVQIGKDEVIDISNFLRL</sequence>
<dbReference type="InterPro" id="IPR057135">
    <property type="entry name" value="At4g27190-like_LRR"/>
</dbReference>
<dbReference type="EMBL" id="CACTIH010005963">
    <property type="protein sequence ID" value="CAA3003440.1"/>
    <property type="molecule type" value="Genomic_DNA"/>
</dbReference>
<evidence type="ECO:0000313" key="4">
    <source>
        <dbReference type="Proteomes" id="UP000594638"/>
    </source>
</evidence>
<reference evidence="3 4" key="1">
    <citation type="submission" date="2019-12" db="EMBL/GenBank/DDBJ databases">
        <authorList>
            <person name="Alioto T."/>
            <person name="Alioto T."/>
            <person name="Gomez Garrido J."/>
        </authorList>
    </citation>
    <scope>NUCLEOTIDE SEQUENCE [LARGE SCALE GENOMIC DNA]</scope>
</reference>
<keyword evidence="4" id="KW-1185">Reference proteome</keyword>
<name>A0A8S0TEB0_OLEEU</name>
<keyword evidence="1" id="KW-0611">Plant defense</keyword>
<protein>
    <recommendedName>
        <fullName evidence="2">Disease resistance protein At4g27190-like leucine-rich repeats domain-containing protein</fullName>
    </recommendedName>
</protein>
<evidence type="ECO:0000259" key="2">
    <source>
        <dbReference type="Pfam" id="PF23247"/>
    </source>
</evidence>
<dbReference type="PANTHER" id="PTHR33463:SF203">
    <property type="entry name" value="AAA+ ATPASE DOMAIN-CONTAINING PROTEIN"/>
    <property type="match status" value="1"/>
</dbReference>
<dbReference type="Gramene" id="OE9A055551T1">
    <property type="protein sequence ID" value="OE9A055551C1"/>
    <property type="gene ID" value="OE9A055551"/>
</dbReference>
<gene>
    <name evidence="3" type="ORF">OLEA9_A055551</name>
</gene>
<dbReference type="InterPro" id="IPR032675">
    <property type="entry name" value="LRR_dom_sf"/>
</dbReference>
<dbReference type="AlphaFoldDB" id="A0A8S0TEB0"/>
<dbReference type="InterPro" id="IPR050905">
    <property type="entry name" value="Plant_NBS-LRR"/>
</dbReference>